<reference evidence="3" key="1">
    <citation type="submission" date="2022-12" db="EMBL/GenBank/DDBJ databases">
        <title>Genome assemblies of Blomia tropicalis.</title>
        <authorList>
            <person name="Cui Y."/>
        </authorList>
    </citation>
    <scope>NUCLEOTIDE SEQUENCE</scope>
    <source>
        <tissue evidence="3">Adult mites</tissue>
    </source>
</reference>
<dbReference type="SMART" id="SM00645">
    <property type="entry name" value="Pept_C1"/>
    <property type="match status" value="1"/>
</dbReference>
<keyword evidence="1" id="KW-0812">Transmembrane</keyword>
<dbReference type="GO" id="GO:0008234">
    <property type="term" value="F:cysteine-type peptidase activity"/>
    <property type="evidence" value="ECO:0007669"/>
    <property type="project" value="InterPro"/>
</dbReference>
<dbReference type="Gene3D" id="3.90.70.10">
    <property type="entry name" value="Cysteine proteinases"/>
    <property type="match status" value="1"/>
</dbReference>
<sequence>MDLIQVTISSVLCVVLIYLMVYEHKQMEQKNKFPYFDNLAERVNTMNNTWKAKQVDPLPLYVEPSQTMVNHILKNTIMENKLKEYHLLWKRAKTIYSNDDNLPKRFDAREAWPNCTTIGKVYDIGSSKLFWSTPIAQMISDRICIHSNGTRNVEISASDISICVPLELNVTTTSDIVHDVLKHYLTYGFVTGGEYGSNIGCKPYWLPKCNHGTMRNHYRVCIEQESDLSRLPSCVRSCTNPTYGKSYQDDLHYGSIITMPENVNEIMSDLMLNGPLVVNMDIFTGFYIYDSGIYQLVPGEALVSTNVLKLIGWGTENGIDYWLLVNSWNEYYGMNGTIKIVRGINEFNIEIGAFSVLPLNSHVPM</sequence>
<dbReference type="GO" id="GO:0006508">
    <property type="term" value="P:proteolysis"/>
    <property type="evidence" value="ECO:0007669"/>
    <property type="project" value="InterPro"/>
</dbReference>
<keyword evidence="4" id="KW-1185">Reference proteome</keyword>
<dbReference type="OMA" id="CIASKKK"/>
<dbReference type="EMBL" id="JAPWDV010000004">
    <property type="protein sequence ID" value="KAJ6216067.1"/>
    <property type="molecule type" value="Genomic_DNA"/>
</dbReference>
<dbReference type="SUPFAM" id="SSF54001">
    <property type="entry name" value="Cysteine proteinases"/>
    <property type="match status" value="1"/>
</dbReference>
<proteinExistence type="predicted"/>
<comment type="caution">
    <text evidence="3">The sequence shown here is derived from an EMBL/GenBank/DDBJ whole genome shotgun (WGS) entry which is preliminary data.</text>
</comment>
<evidence type="ECO:0000313" key="3">
    <source>
        <dbReference type="EMBL" id="KAJ6216067.1"/>
    </source>
</evidence>
<evidence type="ECO:0000259" key="2">
    <source>
        <dbReference type="SMART" id="SM00645"/>
    </source>
</evidence>
<feature type="transmembrane region" description="Helical" evidence="1">
    <location>
        <begin position="6"/>
        <end position="22"/>
    </location>
</feature>
<protein>
    <recommendedName>
        <fullName evidence="2">Peptidase C1A papain C-terminal domain-containing protein</fullName>
    </recommendedName>
</protein>
<keyword evidence="1" id="KW-0472">Membrane</keyword>
<keyword evidence="1" id="KW-1133">Transmembrane helix</keyword>
<dbReference type="InterPro" id="IPR038765">
    <property type="entry name" value="Papain-like_cys_pep_sf"/>
</dbReference>
<dbReference type="Pfam" id="PF00112">
    <property type="entry name" value="Peptidase_C1"/>
    <property type="match status" value="1"/>
</dbReference>
<dbReference type="Proteomes" id="UP001142055">
    <property type="component" value="Chromosome 4"/>
</dbReference>
<accession>A0A9Q0LZF7</accession>
<evidence type="ECO:0000256" key="1">
    <source>
        <dbReference type="SAM" id="Phobius"/>
    </source>
</evidence>
<gene>
    <name evidence="3" type="ORF">RDWZM_010567</name>
</gene>
<feature type="domain" description="Peptidase C1A papain C-terminal" evidence="2">
    <location>
        <begin position="102"/>
        <end position="357"/>
    </location>
</feature>
<dbReference type="AlphaFoldDB" id="A0A9Q0LZF7"/>
<name>A0A9Q0LZF7_BLOTA</name>
<dbReference type="InterPro" id="IPR000668">
    <property type="entry name" value="Peptidase_C1A_C"/>
</dbReference>
<organism evidence="3 4">
    <name type="scientific">Blomia tropicalis</name>
    <name type="common">Mite</name>
    <dbReference type="NCBI Taxonomy" id="40697"/>
    <lineage>
        <taxon>Eukaryota</taxon>
        <taxon>Metazoa</taxon>
        <taxon>Ecdysozoa</taxon>
        <taxon>Arthropoda</taxon>
        <taxon>Chelicerata</taxon>
        <taxon>Arachnida</taxon>
        <taxon>Acari</taxon>
        <taxon>Acariformes</taxon>
        <taxon>Sarcoptiformes</taxon>
        <taxon>Astigmata</taxon>
        <taxon>Glycyphagoidea</taxon>
        <taxon>Echimyopodidae</taxon>
        <taxon>Blomia</taxon>
    </lineage>
</organism>
<evidence type="ECO:0000313" key="4">
    <source>
        <dbReference type="Proteomes" id="UP001142055"/>
    </source>
</evidence>